<keyword evidence="2" id="KW-0812">Transmembrane</keyword>
<organism evidence="3 4">
    <name type="scientific">Onchocerca flexuosa</name>
    <dbReference type="NCBI Taxonomy" id="387005"/>
    <lineage>
        <taxon>Eukaryota</taxon>
        <taxon>Metazoa</taxon>
        <taxon>Ecdysozoa</taxon>
        <taxon>Nematoda</taxon>
        <taxon>Chromadorea</taxon>
        <taxon>Rhabditida</taxon>
        <taxon>Spirurina</taxon>
        <taxon>Spiruromorpha</taxon>
        <taxon>Filarioidea</taxon>
        <taxon>Onchocercidae</taxon>
        <taxon>Onchocerca</taxon>
    </lineage>
</organism>
<dbReference type="SUPFAM" id="SSF81321">
    <property type="entry name" value="Family A G protein-coupled receptor-like"/>
    <property type="match status" value="1"/>
</dbReference>
<dbReference type="CDD" id="cd00637">
    <property type="entry name" value="7tm_classA_rhodopsin-like"/>
    <property type="match status" value="1"/>
</dbReference>
<dbReference type="InterPro" id="IPR005047">
    <property type="entry name" value="7TM_GPCR_serpentine_rcpt_Srxa"/>
</dbReference>
<evidence type="ECO:0000256" key="2">
    <source>
        <dbReference type="SAM" id="Phobius"/>
    </source>
</evidence>
<dbReference type="Gene3D" id="1.20.1070.10">
    <property type="entry name" value="Rhodopsin 7-helix transmembrane proteins"/>
    <property type="match status" value="1"/>
</dbReference>
<dbReference type="AlphaFoldDB" id="A0A238BKJ9"/>
<accession>A0A238BKJ9</accession>
<gene>
    <name evidence="3" type="ORF">X798_07065</name>
</gene>
<keyword evidence="2" id="KW-1133">Transmembrane helix</keyword>
<dbReference type="EMBL" id="KZ270304">
    <property type="protein sequence ID" value="OZC05957.1"/>
    <property type="molecule type" value="Genomic_DNA"/>
</dbReference>
<dbReference type="Proteomes" id="UP000242913">
    <property type="component" value="Unassembled WGS sequence"/>
</dbReference>
<dbReference type="OrthoDB" id="5857364at2759"/>
<keyword evidence="4" id="KW-1185">Reference proteome</keyword>
<feature type="transmembrane region" description="Helical" evidence="2">
    <location>
        <begin position="257"/>
        <end position="277"/>
    </location>
</feature>
<protein>
    <recommendedName>
        <fullName evidence="5">G_PROTEIN_RECEP_F1_2 domain-containing protein</fullName>
    </recommendedName>
</protein>
<proteinExistence type="predicted"/>
<feature type="compositionally biased region" description="Basic and acidic residues" evidence="1">
    <location>
        <begin position="157"/>
        <end position="168"/>
    </location>
</feature>
<reference evidence="3 4" key="1">
    <citation type="submission" date="2015-12" db="EMBL/GenBank/DDBJ databases">
        <title>Draft genome of the nematode, Onchocerca flexuosa.</title>
        <authorList>
            <person name="Mitreva M."/>
        </authorList>
    </citation>
    <scope>NUCLEOTIDE SEQUENCE [LARGE SCALE GENOMIC DNA]</scope>
    <source>
        <strain evidence="3">Red Deer</strain>
    </source>
</reference>
<dbReference type="Pfam" id="PF03383">
    <property type="entry name" value="Serpentine_r_xa"/>
    <property type="match status" value="1"/>
</dbReference>
<dbReference type="PANTHER" id="PTHR22718:SF25">
    <property type="entry name" value="G-PROTEIN COUPLED RECEPTORS FAMILY 1 PROFILE DOMAIN-CONTAINING PROTEIN"/>
    <property type="match status" value="1"/>
</dbReference>
<feature type="transmembrane region" description="Helical" evidence="2">
    <location>
        <begin position="111"/>
        <end position="132"/>
    </location>
</feature>
<feature type="transmembrane region" description="Helical" evidence="2">
    <location>
        <begin position="60"/>
        <end position="81"/>
    </location>
</feature>
<feature type="compositionally biased region" description="Polar residues" evidence="1">
    <location>
        <begin position="143"/>
        <end position="156"/>
    </location>
</feature>
<name>A0A238BKJ9_9BILA</name>
<feature type="transmembrane region" description="Helical" evidence="2">
    <location>
        <begin position="20"/>
        <end position="40"/>
    </location>
</feature>
<sequence>MATILFCKRVNETTWINNAFATYNTFTIFAVLHFSFLLTVNRFVAFISPKYNIFFESTRLYFLITLVWLSALAITIVDFYYCTRKFLVWNMTWDGDCAKLDAGDIWWRIRYIWALFIPSAMFVMYIAIFYSIRRKQRFASNINQNRKNTEIPGTTTESKHGTRNESKHGTTNVLKHGTRKESKHGTTNVSKHGTRKESKHGTTNGSNAVKTYDYERSMLIQAAWNCGVMEIGGIIFRFLPPFLVQIFGEALEIPSNIFINCYVIFVCTILPTVYFIYNKAARNIVKEYIDHLLHLHL</sequence>
<feature type="transmembrane region" description="Helical" evidence="2">
    <location>
        <begin position="218"/>
        <end position="237"/>
    </location>
</feature>
<evidence type="ECO:0000313" key="3">
    <source>
        <dbReference type="EMBL" id="OZC05957.1"/>
    </source>
</evidence>
<evidence type="ECO:0008006" key="5">
    <source>
        <dbReference type="Google" id="ProtNLM"/>
    </source>
</evidence>
<feature type="region of interest" description="Disordered" evidence="1">
    <location>
        <begin position="143"/>
        <end position="206"/>
    </location>
</feature>
<evidence type="ECO:0000313" key="4">
    <source>
        <dbReference type="Proteomes" id="UP000242913"/>
    </source>
</evidence>
<keyword evidence="2" id="KW-0472">Membrane</keyword>
<evidence type="ECO:0000256" key="1">
    <source>
        <dbReference type="SAM" id="MobiDB-lite"/>
    </source>
</evidence>
<dbReference type="PANTHER" id="PTHR22718">
    <property type="entry name" value="SERPENTINE RECEPTOR, CLASS X"/>
    <property type="match status" value="1"/>
</dbReference>